<evidence type="ECO:0000256" key="6">
    <source>
        <dbReference type="SAM" id="MobiDB-lite"/>
    </source>
</evidence>
<dbReference type="EMBL" id="ALBS01000044">
    <property type="protein sequence ID" value="EJT51861.1"/>
    <property type="molecule type" value="Genomic_DNA"/>
</dbReference>
<evidence type="ECO:0000259" key="8">
    <source>
        <dbReference type="PROSITE" id="PS51203"/>
    </source>
</evidence>
<dbReference type="Pfam" id="PF01546">
    <property type="entry name" value="Peptidase_M20"/>
    <property type="match status" value="1"/>
</dbReference>
<dbReference type="InterPro" id="IPR007052">
    <property type="entry name" value="CS_dom"/>
</dbReference>
<comment type="similarity">
    <text evidence="1">Belongs to the peptidase M20A family.</text>
</comment>
<dbReference type="CDD" id="cd06466">
    <property type="entry name" value="p23_CS_SGT1_like"/>
    <property type="match status" value="1"/>
</dbReference>
<dbReference type="InterPro" id="IPR011650">
    <property type="entry name" value="Peptidase_M20_dimer"/>
</dbReference>
<proteinExistence type="inferred from homology"/>
<dbReference type="GO" id="GO:0006751">
    <property type="term" value="P:glutathione catabolic process"/>
    <property type="evidence" value="ECO:0007669"/>
    <property type="project" value="TreeGrafter"/>
</dbReference>
<dbReference type="Pfam" id="PF05002">
    <property type="entry name" value="SGS"/>
    <property type="match status" value="1"/>
</dbReference>
<feature type="compositionally biased region" description="Low complexity" evidence="6">
    <location>
        <begin position="122"/>
        <end position="149"/>
    </location>
</feature>
<dbReference type="GO" id="GO:0046872">
    <property type="term" value="F:metal ion binding"/>
    <property type="evidence" value="ECO:0007669"/>
    <property type="project" value="UniProtKB-KW"/>
</dbReference>
<dbReference type="InterPro" id="IPR015943">
    <property type="entry name" value="WD40/YVTN_repeat-like_dom_sf"/>
</dbReference>
<dbReference type="InterPro" id="IPR008978">
    <property type="entry name" value="HSP20-like_chaperone"/>
</dbReference>
<dbReference type="SMART" id="SM00320">
    <property type="entry name" value="WD40"/>
    <property type="match status" value="6"/>
</dbReference>
<dbReference type="Gene3D" id="2.130.10.10">
    <property type="entry name" value="YVTN repeat-like/Quinoprotein amine dehydrogenase"/>
    <property type="match status" value="2"/>
</dbReference>
<accession>J5TNU5</accession>
<dbReference type="Proteomes" id="UP000002748">
    <property type="component" value="Unassembled WGS sequence"/>
</dbReference>
<dbReference type="GeneID" id="25990420"/>
<keyword evidence="4" id="KW-0378">Hydrolase</keyword>
<dbReference type="Gene3D" id="3.30.70.360">
    <property type="match status" value="1"/>
</dbReference>
<dbReference type="Gene3D" id="3.40.630.10">
    <property type="entry name" value="Zn peptidases"/>
    <property type="match status" value="1"/>
</dbReference>
<feature type="domain" description="SGS" evidence="7">
    <location>
        <begin position="157"/>
        <end position="252"/>
    </location>
</feature>
<feature type="region of interest" description="Disordered" evidence="6">
    <location>
        <begin position="235"/>
        <end position="254"/>
    </location>
</feature>
<sequence>MTFLAIISCFVAKNNDERGPKVSSLGVYQAEPRHDFYQSPTDVTVSIYVKGYGASPARENVKVVYHTHSVDVSLPALDNAAAKSFTLGPLAGAIAPGDCSERVLGTKLTLKKDEPGVQWPTLLSSGSGQSVKLSSLPASSSPTPASSSSGYKGATPSAPSASKPARKNWDAVVDAELEEDDAANDPNAGGDAALQKLFSGIYANADEDTKRAMIKSFTESGGTTLSTDWSQIGKAAPTMASGSKSPAAGSSSPVANRNISLETMKTDSLTRQVLTDSPTHSHLLSVGSSRVLALSADKDHIYAGCQGRDNEITVFCRRDFQPEYRLLGHEGSVLCLLVVPEKEWLISGSSAGDVRIWSTRTFEPLYIIHPCDDTSGDIFSLAWDDREGGTLYFGAQNTSIEWVNFGKDIRGTRPVVAPTAVKGNISNLLNGQGHEHHGHPPPSAPTPSQRSGRYKPSPFFDTPSTPGSPGSCTPAGRCTPSRSISCGKGANTPAAAATTGGDYFKRGGDVVEFEVDADSTLFYAHYGYVYALQMIARADGTRWLASGSGDSDVKVWECLPGGGLKLVREFVGLSGAVFSLAYRDSLLYGGLQGGEIDVWDLETGSRIRTIEAHSSDVLSLAVLRGDVYSGAGDGRIFRIDDAFNCTAALKAHDSTALAMAIVPADRDGAYDLVTAGNDSYVKIWRVRAHPSRLARSPEEHRDLQLPELTELSDDDGDTMLYALSKLVAIPTVSDEQHREPCRQGAHLLNKILGQLGAKSCLLSGDQGKNPLVLATFSGHKPTCDKPRRRVLFYGHYDVQPVGEKGWSSDPWHLTGKDGYLYGRGVTDNKGPIMAIACAAAALRQRRELDVDLVMLIEGEEEAGSRGFASAVRRHRQMIGDVDVILLSNSTWIDEEDPCVVYGMRGVVYANLSIESQRDDVHSGVEGGAVHEPMFDMVNLLSKLSDTGGLKVPGFYNSVRPESAEERALLESVATASGRRLRDLERVWREPSFSIANIRTSGSTQNKTVIPRRVTADISLRLVPDQDMSAVVDALTTYCRDEFERLQSPNHLDVKITHAASWWLAALENPYFKALENAVEDVWKRRPLKIREGGTVPTMSWLEKEFGVPCVHLPLGQASDAGHLANERMRLLNLTNGKKVFERYLVRLAEI</sequence>
<evidence type="ECO:0000256" key="4">
    <source>
        <dbReference type="ARBA" id="ARBA00022801"/>
    </source>
</evidence>
<reference evidence="9 10" key="1">
    <citation type="journal article" date="2012" name="Eukaryot. Cell">
        <title>Draft genome sequence of CBS 2479, the standard type strain of Trichosporon asahii.</title>
        <authorList>
            <person name="Yang R.Y."/>
            <person name="Li H.T."/>
            <person name="Zhu H."/>
            <person name="Zhou G.P."/>
            <person name="Wang M."/>
            <person name="Wang L."/>
        </authorList>
    </citation>
    <scope>NUCLEOTIDE SEQUENCE [LARGE SCALE GENOMIC DNA]</scope>
    <source>
        <strain evidence="10">ATCC 90039 / CBS 2479 / JCM 2466 / KCTC 7840 / NCYC 2677 / UAMH 7654</strain>
    </source>
</reference>
<protein>
    <recommendedName>
        <fullName evidence="11">Di-and tripeptidase</fullName>
    </recommendedName>
</protein>
<dbReference type="PANTHER" id="PTHR43270:SF8">
    <property type="entry name" value="DI- AND TRIPEPTIDASE DUG2-RELATED"/>
    <property type="match status" value="1"/>
</dbReference>
<evidence type="ECO:0000256" key="5">
    <source>
        <dbReference type="PROSITE-ProRule" id="PRU00221"/>
    </source>
</evidence>
<dbReference type="VEuPathDB" id="FungiDB:A1Q1_06908"/>
<dbReference type="SUPFAM" id="SSF49764">
    <property type="entry name" value="HSP20-like chaperones"/>
    <property type="match status" value="1"/>
</dbReference>
<dbReference type="OrthoDB" id="7832001at2759"/>
<dbReference type="Pfam" id="PF07687">
    <property type="entry name" value="M20_dimer"/>
    <property type="match status" value="1"/>
</dbReference>
<dbReference type="PROSITE" id="PS51203">
    <property type="entry name" value="CS"/>
    <property type="match status" value="1"/>
</dbReference>
<evidence type="ECO:0000256" key="3">
    <source>
        <dbReference type="ARBA" id="ARBA00022723"/>
    </source>
</evidence>
<feature type="region of interest" description="Disordered" evidence="6">
    <location>
        <begin position="117"/>
        <end position="168"/>
    </location>
</feature>
<feature type="repeat" description="WD" evidence="5">
    <location>
        <begin position="326"/>
        <end position="367"/>
    </location>
</feature>
<evidence type="ECO:0000256" key="1">
    <source>
        <dbReference type="ARBA" id="ARBA00006247"/>
    </source>
</evidence>
<dbReference type="InterPro" id="IPR001680">
    <property type="entry name" value="WD40_rpt"/>
</dbReference>
<evidence type="ECO:0000313" key="10">
    <source>
        <dbReference type="Proteomes" id="UP000002748"/>
    </source>
</evidence>
<name>J5TNU5_TRIAS</name>
<dbReference type="PANTHER" id="PTHR43270">
    <property type="entry name" value="BETA-ALA-HIS DIPEPTIDASE"/>
    <property type="match status" value="1"/>
</dbReference>
<feature type="compositionally biased region" description="Low complexity" evidence="6">
    <location>
        <begin position="240"/>
        <end position="253"/>
    </location>
</feature>
<evidence type="ECO:0008006" key="11">
    <source>
        <dbReference type="Google" id="ProtNLM"/>
    </source>
</evidence>
<dbReference type="SUPFAM" id="SSF53187">
    <property type="entry name" value="Zn-dependent exopeptidases"/>
    <property type="match status" value="1"/>
</dbReference>
<dbReference type="InterPro" id="IPR011047">
    <property type="entry name" value="Quinoprotein_ADH-like_sf"/>
</dbReference>
<dbReference type="GO" id="GO:0008233">
    <property type="term" value="F:peptidase activity"/>
    <property type="evidence" value="ECO:0007669"/>
    <property type="project" value="UniProtKB-KW"/>
</dbReference>
<dbReference type="RefSeq" id="XP_014182632.1">
    <property type="nucleotide sequence ID" value="XM_014327157.1"/>
</dbReference>
<dbReference type="PROSITE" id="PS50082">
    <property type="entry name" value="WD_REPEATS_2"/>
    <property type="match status" value="1"/>
</dbReference>
<comment type="caution">
    <text evidence="9">The sequence shown here is derived from an EMBL/GenBank/DDBJ whole genome shotgun (WGS) entry which is preliminary data.</text>
</comment>
<feature type="domain" description="CS" evidence="8">
    <location>
        <begin position="29"/>
        <end position="123"/>
    </location>
</feature>
<keyword evidence="2" id="KW-0645">Protease</keyword>
<dbReference type="PROSITE" id="PS51048">
    <property type="entry name" value="SGS"/>
    <property type="match status" value="1"/>
</dbReference>
<dbReference type="Pfam" id="PF04969">
    <property type="entry name" value="CS"/>
    <property type="match status" value="1"/>
</dbReference>
<dbReference type="Pfam" id="PF00400">
    <property type="entry name" value="WD40"/>
    <property type="match status" value="3"/>
</dbReference>
<dbReference type="GO" id="GO:0006508">
    <property type="term" value="P:proteolysis"/>
    <property type="evidence" value="ECO:0007669"/>
    <property type="project" value="UniProtKB-KW"/>
</dbReference>
<feature type="region of interest" description="Disordered" evidence="6">
    <location>
        <begin position="426"/>
        <end position="477"/>
    </location>
</feature>
<dbReference type="InterPro" id="IPR051458">
    <property type="entry name" value="Cyt/Met_Dipeptidase"/>
</dbReference>
<feature type="compositionally biased region" description="Low complexity" evidence="6">
    <location>
        <begin position="462"/>
        <end position="476"/>
    </location>
</feature>
<organism evidence="9 10">
    <name type="scientific">Trichosporon asahii var. asahii (strain ATCC 90039 / CBS 2479 / JCM 2466 / KCTC 7840 / NBRC 103889/ NCYC 2677 / UAMH 7654)</name>
    <name type="common">Yeast</name>
    <dbReference type="NCBI Taxonomy" id="1186058"/>
    <lineage>
        <taxon>Eukaryota</taxon>
        <taxon>Fungi</taxon>
        <taxon>Dikarya</taxon>
        <taxon>Basidiomycota</taxon>
        <taxon>Agaricomycotina</taxon>
        <taxon>Tremellomycetes</taxon>
        <taxon>Trichosporonales</taxon>
        <taxon>Trichosporonaceae</taxon>
        <taxon>Trichosporon</taxon>
    </lineage>
</organism>
<dbReference type="PROSITE" id="PS50294">
    <property type="entry name" value="WD_REPEATS_REGION"/>
    <property type="match status" value="1"/>
</dbReference>
<dbReference type="AlphaFoldDB" id="J5TNU5"/>
<evidence type="ECO:0000259" key="7">
    <source>
        <dbReference type="PROSITE" id="PS51048"/>
    </source>
</evidence>
<keyword evidence="5" id="KW-0853">WD repeat</keyword>
<dbReference type="InterPro" id="IPR007699">
    <property type="entry name" value="SGS_dom"/>
</dbReference>
<dbReference type="Gene3D" id="2.60.40.790">
    <property type="match status" value="1"/>
</dbReference>
<evidence type="ECO:0000256" key="2">
    <source>
        <dbReference type="ARBA" id="ARBA00022670"/>
    </source>
</evidence>
<dbReference type="SUPFAM" id="SSF50998">
    <property type="entry name" value="Quinoprotein alcohol dehydrogenase-like"/>
    <property type="match status" value="1"/>
</dbReference>
<gene>
    <name evidence="9" type="ORF">A1Q1_06908</name>
</gene>
<dbReference type="KEGG" id="tasa:A1Q1_06908"/>
<evidence type="ECO:0000313" key="9">
    <source>
        <dbReference type="EMBL" id="EJT51861.1"/>
    </source>
</evidence>
<dbReference type="InterPro" id="IPR002933">
    <property type="entry name" value="Peptidase_M20"/>
</dbReference>
<keyword evidence="3" id="KW-0479">Metal-binding</keyword>
<dbReference type="HOGENOM" id="CLU_008535_1_0_1"/>